<dbReference type="Gene3D" id="3.40.50.620">
    <property type="entry name" value="HUPs"/>
    <property type="match status" value="1"/>
</dbReference>
<evidence type="ECO:0000256" key="7">
    <source>
        <dbReference type="ARBA" id="ARBA00022741"/>
    </source>
</evidence>
<proteinExistence type="inferred from homology"/>
<dbReference type="Proteomes" id="UP000091820">
    <property type="component" value="Unassembled WGS sequence"/>
</dbReference>
<keyword evidence="9 12" id="KW-0648">Protein biosynthesis</keyword>
<dbReference type="InterPro" id="IPR014729">
    <property type="entry name" value="Rossmann-like_a/b/a_fold"/>
</dbReference>
<dbReference type="PANTHER" id="PTHR10055:SF1">
    <property type="entry name" value="TRYPTOPHAN--TRNA LIGASE, CYTOPLASMIC"/>
    <property type="match status" value="1"/>
</dbReference>
<evidence type="ECO:0000313" key="14">
    <source>
        <dbReference type="Proteomes" id="UP000091820"/>
    </source>
</evidence>
<dbReference type="CDD" id="cd00806">
    <property type="entry name" value="TrpRS_core"/>
    <property type="match status" value="1"/>
</dbReference>
<evidence type="ECO:0000256" key="3">
    <source>
        <dbReference type="ARBA" id="ARBA00013161"/>
    </source>
</evidence>
<dbReference type="AlphaFoldDB" id="A0A1A9WZ16"/>
<accession>A0A1A9WZ16</accession>
<evidence type="ECO:0000256" key="9">
    <source>
        <dbReference type="ARBA" id="ARBA00022917"/>
    </source>
</evidence>
<keyword evidence="14" id="KW-1185">Reference proteome</keyword>
<keyword evidence="6 12" id="KW-0436">Ligase</keyword>
<dbReference type="GO" id="GO:0006436">
    <property type="term" value="P:tryptophanyl-tRNA aminoacylation"/>
    <property type="evidence" value="ECO:0007669"/>
    <property type="project" value="InterPro"/>
</dbReference>
<reference evidence="13" key="2">
    <citation type="submission" date="2020-05" db="UniProtKB">
        <authorList>
            <consortium name="EnsemblMetazoa"/>
        </authorList>
    </citation>
    <scope>IDENTIFICATION</scope>
    <source>
        <strain evidence="13">IAEA</strain>
    </source>
</reference>
<dbReference type="VEuPathDB" id="VectorBase:GBRI037866"/>
<evidence type="ECO:0000256" key="4">
    <source>
        <dbReference type="ARBA" id="ARBA00013782"/>
    </source>
</evidence>
<dbReference type="GO" id="GO:0004830">
    <property type="term" value="F:tryptophan-tRNA ligase activity"/>
    <property type="evidence" value="ECO:0007669"/>
    <property type="project" value="UniProtKB-EC"/>
</dbReference>
<dbReference type="STRING" id="37001.A0A1A9WZ16"/>
<evidence type="ECO:0000256" key="2">
    <source>
        <dbReference type="ARBA" id="ARBA00005594"/>
    </source>
</evidence>
<comment type="subcellular location">
    <subcellularLocation>
        <location evidence="1">Cytoplasm</location>
    </subcellularLocation>
</comment>
<dbReference type="EnsemblMetazoa" id="GBRI037866-RA">
    <property type="protein sequence ID" value="GBRI037866-PA"/>
    <property type="gene ID" value="GBRI037866"/>
</dbReference>
<evidence type="ECO:0000256" key="8">
    <source>
        <dbReference type="ARBA" id="ARBA00022840"/>
    </source>
</evidence>
<sequence length="428" mass="48365">MNDTENAVAEGVDALTLNNKDHEEPVVTATEATVQDEQDDIVNPWHVTSLNEAGIDYDKLIKRFGSSKIDQELVNRFQKVTGKPAHHFIRRGIFFSHRDLQIILDLKEQEKPFYLYTGRGPSSESLHLGHLIPFIMTKWLQETFDVPLVIQLTDDEKTLWKDLKVEEAIQLARENAKDIVAMGFNVDKTFIFNNLTFMGECPSMYQNIIRIQKCVTFNQVKGIFGFGDSDVIGKIGFPAAQAAPAISSTFPFIFGNKKVHCLVPCAIDQDPYFRMTRDVSPRMGYPKCALIHSSFFPALQGAKSKMSASEQNSAIFLTDTPKQIKNKINKYAFSGGRDTIEKHRAMGGVPEVDVAYQLLKFFLEDDTKLEEVRIAYSKGEMLTGEIKKLAVETITPIVEQHQVARKLVTDEILDEFMKIRPLCFSGNN</sequence>
<evidence type="ECO:0000256" key="1">
    <source>
        <dbReference type="ARBA" id="ARBA00004496"/>
    </source>
</evidence>
<keyword evidence="10 12" id="KW-0030">Aminoacyl-tRNA synthetase</keyword>
<comment type="similarity">
    <text evidence="2 12">Belongs to the class-I aminoacyl-tRNA synthetase family.</text>
</comment>
<keyword evidence="5" id="KW-0963">Cytoplasm</keyword>
<evidence type="ECO:0000313" key="13">
    <source>
        <dbReference type="EnsemblMetazoa" id="GBRI037866-PA"/>
    </source>
</evidence>
<dbReference type="FunFam" id="1.10.240.10:FF:000003">
    <property type="entry name" value="Tryptophan--tRNA ligase, cytoplasmic"/>
    <property type="match status" value="1"/>
</dbReference>
<dbReference type="FunFam" id="3.40.50.620:FF:000033">
    <property type="entry name" value="tryptophan--tRNA ligase, cytoplasmic"/>
    <property type="match status" value="1"/>
</dbReference>
<dbReference type="PRINTS" id="PR01039">
    <property type="entry name" value="TRNASYNTHTRP"/>
</dbReference>
<dbReference type="Pfam" id="PF00579">
    <property type="entry name" value="tRNA-synt_1b"/>
    <property type="match status" value="1"/>
</dbReference>
<dbReference type="InterPro" id="IPR002305">
    <property type="entry name" value="aa-tRNA-synth_Ic"/>
</dbReference>
<dbReference type="GO" id="GO:0005737">
    <property type="term" value="C:cytoplasm"/>
    <property type="evidence" value="ECO:0007669"/>
    <property type="project" value="UniProtKB-SubCell"/>
</dbReference>
<name>A0A1A9WZ16_9MUSC</name>
<dbReference type="InterPro" id="IPR001412">
    <property type="entry name" value="aa-tRNA-synth_I_CS"/>
</dbReference>
<dbReference type="GO" id="GO:0005524">
    <property type="term" value="F:ATP binding"/>
    <property type="evidence" value="ECO:0007669"/>
    <property type="project" value="UniProtKB-KW"/>
</dbReference>
<dbReference type="InterPro" id="IPR002306">
    <property type="entry name" value="Trp-tRNA-ligase"/>
</dbReference>
<evidence type="ECO:0000256" key="11">
    <source>
        <dbReference type="ARBA" id="ARBA00030268"/>
    </source>
</evidence>
<evidence type="ECO:0000256" key="10">
    <source>
        <dbReference type="ARBA" id="ARBA00023146"/>
    </source>
</evidence>
<keyword evidence="8 12" id="KW-0067">ATP-binding</keyword>
<evidence type="ECO:0000256" key="6">
    <source>
        <dbReference type="ARBA" id="ARBA00022598"/>
    </source>
</evidence>
<organism evidence="13 14">
    <name type="scientific">Glossina brevipalpis</name>
    <dbReference type="NCBI Taxonomy" id="37001"/>
    <lineage>
        <taxon>Eukaryota</taxon>
        <taxon>Metazoa</taxon>
        <taxon>Ecdysozoa</taxon>
        <taxon>Arthropoda</taxon>
        <taxon>Hexapoda</taxon>
        <taxon>Insecta</taxon>
        <taxon>Pterygota</taxon>
        <taxon>Neoptera</taxon>
        <taxon>Endopterygota</taxon>
        <taxon>Diptera</taxon>
        <taxon>Brachycera</taxon>
        <taxon>Muscomorpha</taxon>
        <taxon>Hippoboscoidea</taxon>
        <taxon>Glossinidae</taxon>
        <taxon>Glossina</taxon>
    </lineage>
</organism>
<dbReference type="Gene3D" id="1.10.240.10">
    <property type="entry name" value="Tyrosyl-Transfer RNA Synthetase"/>
    <property type="match status" value="1"/>
</dbReference>
<dbReference type="EC" id="6.1.1.2" evidence="3"/>
<dbReference type="PANTHER" id="PTHR10055">
    <property type="entry name" value="TRYPTOPHANYL-TRNA SYNTHETASE"/>
    <property type="match status" value="1"/>
</dbReference>
<evidence type="ECO:0000256" key="5">
    <source>
        <dbReference type="ARBA" id="ARBA00022490"/>
    </source>
</evidence>
<dbReference type="PROSITE" id="PS00178">
    <property type="entry name" value="AA_TRNA_LIGASE_I"/>
    <property type="match status" value="1"/>
</dbReference>
<protein>
    <recommendedName>
        <fullName evidence="4">Tryptophan--tRNA ligase, cytoplasmic</fullName>
        <ecNumber evidence="3">6.1.1.2</ecNumber>
    </recommendedName>
    <alternativeName>
        <fullName evidence="11">Tryptophanyl-tRNA synthetase</fullName>
    </alternativeName>
</protein>
<dbReference type="NCBIfam" id="TIGR00233">
    <property type="entry name" value="trpS"/>
    <property type="match status" value="1"/>
</dbReference>
<keyword evidence="7 12" id="KW-0547">Nucleotide-binding</keyword>
<dbReference type="SUPFAM" id="SSF52374">
    <property type="entry name" value="Nucleotidylyl transferase"/>
    <property type="match status" value="1"/>
</dbReference>
<reference evidence="14" key="1">
    <citation type="submission" date="2014-03" db="EMBL/GenBank/DDBJ databases">
        <authorList>
            <person name="Aksoy S."/>
            <person name="Warren W."/>
            <person name="Wilson R.K."/>
        </authorList>
    </citation>
    <scope>NUCLEOTIDE SEQUENCE [LARGE SCALE GENOMIC DNA]</scope>
    <source>
        <strain evidence="14">IAEA</strain>
    </source>
</reference>
<evidence type="ECO:0000256" key="12">
    <source>
        <dbReference type="RuleBase" id="RU363036"/>
    </source>
</evidence>